<feature type="region of interest" description="Disordered" evidence="1">
    <location>
        <begin position="188"/>
        <end position="241"/>
    </location>
</feature>
<evidence type="ECO:0000313" key="2">
    <source>
        <dbReference type="EMBL" id="CAF1686758.1"/>
    </source>
</evidence>
<feature type="compositionally biased region" description="Low complexity" evidence="1">
    <location>
        <begin position="201"/>
        <end position="225"/>
    </location>
</feature>
<feature type="compositionally biased region" description="Basic and acidic residues" evidence="1">
    <location>
        <begin position="188"/>
        <end position="200"/>
    </location>
</feature>
<evidence type="ECO:0000313" key="3">
    <source>
        <dbReference type="Proteomes" id="UP000663828"/>
    </source>
</evidence>
<dbReference type="Proteomes" id="UP000663828">
    <property type="component" value="Unassembled WGS sequence"/>
</dbReference>
<dbReference type="AlphaFoldDB" id="A0A816HFQ8"/>
<dbReference type="EMBL" id="CAJNOR010017094">
    <property type="protein sequence ID" value="CAF1686758.1"/>
    <property type="molecule type" value="Genomic_DNA"/>
</dbReference>
<gene>
    <name evidence="2" type="ORF">XAT740_LOCUS62127</name>
</gene>
<accession>A0A816HFQ8</accession>
<protein>
    <submittedName>
        <fullName evidence="2">Uncharacterized protein</fullName>
    </submittedName>
</protein>
<feature type="compositionally biased region" description="Polar residues" evidence="1">
    <location>
        <begin position="226"/>
        <end position="235"/>
    </location>
</feature>
<dbReference type="PANTHER" id="PTHR47839">
    <property type="entry name" value="DOMAIN PROTEIN, PUTATIVE (AFU_ORTHOLOGUE AFUA_6G04830)-RELATED"/>
    <property type="match status" value="1"/>
</dbReference>
<evidence type="ECO:0000256" key="1">
    <source>
        <dbReference type="SAM" id="MobiDB-lite"/>
    </source>
</evidence>
<proteinExistence type="predicted"/>
<feature type="non-terminal residue" evidence="2">
    <location>
        <position position="1"/>
    </location>
</feature>
<dbReference type="PANTHER" id="PTHR47839:SF1">
    <property type="entry name" value="DOMAIN PROTEIN, PUTATIVE (AFU_ORTHOLOGUE AFUA_6G04830)-RELATED"/>
    <property type="match status" value="1"/>
</dbReference>
<sequence>ELTKLYELFGAKWISESVQRNLIHRGKVFVTERSKKLEDLISFRLDMLFVNNRGERIENLDEKRIELLRNHFNVYESEGIQCQLIFQNKTISLNSSECSSCALEYEKQNVYLFIQKDLLNLDYIDISSELTRFVYKKPIDSLVHSISDKLSSPLETLKRRGIPVDRLLKIRQQQQSIQISLPISPIKRETNQQKSVEEKPSQIQKQSESSEQQQQQINRRQSQQEFLPQQTTRGFLQSLKR</sequence>
<keyword evidence="3" id="KW-1185">Reference proteome</keyword>
<comment type="caution">
    <text evidence="2">The sequence shown here is derived from an EMBL/GenBank/DDBJ whole genome shotgun (WGS) entry which is preliminary data.</text>
</comment>
<organism evidence="2 3">
    <name type="scientific">Adineta ricciae</name>
    <name type="common">Rotifer</name>
    <dbReference type="NCBI Taxonomy" id="249248"/>
    <lineage>
        <taxon>Eukaryota</taxon>
        <taxon>Metazoa</taxon>
        <taxon>Spiralia</taxon>
        <taxon>Gnathifera</taxon>
        <taxon>Rotifera</taxon>
        <taxon>Eurotatoria</taxon>
        <taxon>Bdelloidea</taxon>
        <taxon>Adinetida</taxon>
        <taxon>Adinetidae</taxon>
        <taxon>Adineta</taxon>
    </lineage>
</organism>
<reference evidence="2" key="1">
    <citation type="submission" date="2021-02" db="EMBL/GenBank/DDBJ databases">
        <authorList>
            <person name="Nowell W R."/>
        </authorList>
    </citation>
    <scope>NUCLEOTIDE SEQUENCE</scope>
</reference>
<name>A0A816HFQ8_ADIRI</name>